<proteinExistence type="predicted"/>
<dbReference type="InterPro" id="IPR005181">
    <property type="entry name" value="SASA"/>
</dbReference>
<sequence>MRFFFGCAFFFFLGIHQILGQLNVPKIFTDNMVLQRDKPIHLWGKGSLNTSLKVQFGKETVTTRVNQDSTWSILLKERRANSTPQSIEITDGVDKIILSNILIGDIWICIGQSNMEWPMEKEEHLKEELSNAQQPLLRFYNPIYAGKGIYNEVFTDSVLQLLNKKSFFQGSWAVSDSSSIKKMSAVGYYFAKRILEEEHVPIGLVNMSIGGAPIETFVGVKAMKNSPQFIRKAKGNWLTNEELPVWIRERGDKNVGKIPVINQDELGSNHAFKPGFAFSAGIEPMLQMPIQGILWYQGESNAQELERVYEYAELQKLLIEDYRKQWKQPKMPFYWVQLSSIDTLKYKSHYWPEFRNEQRKLLEEIDNSGMVVTSDIGAKNDVHPTNKKDVGKRLARWALKNTYGHGIIPSGPLPYSADFKDGKVVISYEYGDGLTTSDGKSLRGFSLDGKSPVKTYINKDKIVVPTVRKPKFLYYAWQPWTDANLVNFENLPASTFKIKVE</sequence>
<dbReference type="InterPro" id="IPR039329">
    <property type="entry name" value="SIAE"/>
</dbReference>
<keyword evidence="1" id="KW-0378">Hydrolase</keyword>
<keyword evidence="4" id="KW-1185">Reference proteome</keyword>
<evidence type="ECO:0000256" key="1">
    <source>
        <dbReference type="ARBA" id="ARBA00022801"/>
    </source>
</evidence>
<dbReference type="PANTHER" id="PTHR22901">
    <property type="entry name" value="SIALATE O-ACETYLESTERASE"/>
    <property type="match status" value="1"/>
</dbReference>
<feature type="domain" description="Sialate O-acetylesterase" evidence="2">
    <location>
        <begin position="288"/>
        <end position="398"/>
    </location>
</feature>
<evidence type="ECO:0000313" key="4">
    <source>
        <dbReference type="Proteomes" id="UP001595814"/>
    </source>
</evidence>
<evidence type="ECO:0000313" key="3">
    <source>
        <dbReference type="EMBL" id="MFC4094568.1"/>
    </source>
</evidence>
<reference evidence="4" key="1">
    <citation type="journal article" date="2019" name="Int. J. Syst. Evol. Microbiol.">
        <title>The Global Catalogue of Microorganisms (GCM) 10K type strain sequencing project: providing services to taxonomists for standard genome sequencing and annotation.</title>
        <authorList>
            <consortium name="The Broad Institute Genomics Platform"/>
            <consortium name="The Broad Institute Genome Sequencing Center for Infectious Disease"/>
            <person name="Wu L."/>
            <person name="Ma J."/>
        </authorList>
    </citation>
    <scope>NUCLEOTIDE SEQUENCE [LARGE SCALE GENOMIC DNA]</scope>
    <source>
        <strain evidence="4">CECT 7477</strain>
    </source>
</reference>
<dbReference type="RefSeq" id="WP_192462794.1">
    <property type="nucleotide sequence ID" value="NZ_JACYFJ010000004.1"/>
</dbReference>
<dbReference type="InterPro" id="IPR036514">
    <property type="entry name" value="SGNH_hydro_sf"/>
</dbReference>
<evidence type="ECO:0000259" key="2">
    <source>
        <dbReference type="Pfam" id="PF03629"/>
    </source>
</evidence>
<accession>A0ABV8JPU4</accession>
<comment type="caution">
    <text evidence="3">The sequence shown here is derived from an EMBL/GenBank/DDBJ whole genome shotgun (WGS) entry which is preliminary data.</text>
</comment>
<dbReference type="Pfam" id="PF03629">
    <property type="entry name" value="SASA"/>
    <property type="match status" value="1"/>
</dbReference>
<organism evidence="3 4">
    <name type="scientific">Euzebyella saccharophila</name>
    <dbReference type="NCBI Taxonomy" id="679664"/>
    <lineage>
        <taxon>Bacteria</taxon>
        <taxon>Pseudomonadati</taxon>
        <taxon>Bacteroidota</taxon>
        <taxon>Flavobacteriia</taxon>
        <taxon>Flavobacteriales</taxon>
        <taxon>Flavobacteriaceae</taxon>
        <taxon>Euzebyella</taxon>
    </lineage>
</organism>
<dbReference type="Proteomes" id="UP001595814">
    <property type="component" value="Unassembled WGS sequence"/>
</dbReference>
<dbReference type="PANTHER" id="PTHR22901:SF0">
    <property type="entry name" value="SIALATE O-ACETYLESTERASE"/>
    <property type="match status" value="1"/>
</dbReference>
<dbReference type="SUPFAM" id="SSF52266">
    <property type="entry name" value="SGNH hydrolase"/>
    <property type="match status" value="1"/>
</dbReference>
<dbReference type="EMBL" id="JBHSAW010000001">
    <property type="protein sequence ID" value="MFC4094568.1"/>
    <property type="molecule type" value="Genomic_DNA"/>
</dbReference>
<name>A0ABV8JPU4_9FLAO</name>
<gene>
    <name evidence="3" type="ORF">ACFOUT_01700</name>
</gene>
<protein>
    <submittedName>
        <fullName evidence="3">Sialate O-acetylesterase</fullName>
    </submittedName>
</protein>
<dbReference type="Gene3D" id="3.40.50.1110">
    <property type="entry name" value="SGNH hydrolase"/>
    <property type="match status" value="1"/>
</dbReference>